<evidence type="ECO:0008006" key="3">
    <source>
        <dbReference type="Google" id="ProtNLM"/>
    </source>
</evidence>
<dbReference type="SMART" id="SM00368">
    <property type="entry name" value="LRR_RI"/>
    <property type="match status" value="7"/>
</dbReference>
<dbReference type="InterPro" id="IPR032675">
    <property type="entry name" value="LRR_dom_sf"/>
</dbReference>
<accession>A0A7S1XHW4</accession>
<dbReference type="SUPFAM" id="SSF52047">
    <property type="entry name" value="RNI-like"/>
    <property type="match status" value="1"/>
</dbReference>
<evidence type="ECO:0000313" key="2">
    <source>
        <dbReference type="EMBL" id="CAD9238790.1"/>
    </source>
</evidence>
<feature type="compositionally biased region" description="Acidic residues" evidence="1">
    <location>
        <begin position="386"/>
        <end position="415"/>
    </location>
</feature>
<dbReference type="GO" id="GO:0005096">
    <property type="term" value="F:GTPase activator activity"/>
    <property type="evidence" value="ECO:0007669"/>
    <property type="project" value="InterPro"/>
</dbReference>
<organism evidence="2">
    <name type="scientific">Erythrolobus australicus</name>
    <dbReference type="NCBI Taxonomy" id="1077150"/>
    <lineage>
        <taxon>Eukaryota</taxon>
        <taxon>Rhodophyta</taxon>
        <taxon>Bangiophyceae</taxon>
        <taxon>Porphyridiales</taxon>
        <taxon>Porphyridiaceae</taxon>
        <taxon>Erythrolobus</taxon>
    </lineage>
</organism>
<dbReference type="InterPro" id="IPR045203">
    <property type="entry name" value="RanGAP1/2"/>
</dbReference>
<protein>
    <recommendedName>
        <fullName evidence="3">Ran GTPase-activating protein 1</fullName>
    </recommendedName>
</protein>
<dbReference type="Gene3D" id="3.80.10.10">
    <property type="entry name" value="Ribonuclease Inhibitor"/>
    <property type="match status" value="1"/>
</dbReference>
<dbReference type="PANTHER" id="PTHR46761:SF2">
    <property type="entry name" value="RAN GTPASE-ACTIVATING PROTEIN 1"/>
    <property type="match status" value="1"/>
</dbReference>
<gene>
    <name evidence="2" type="ORF">EAUS1353_LOCUS520</name>
</gene>
<name>A0A7S1XHW4_9RHOD</name>
<dbReference type="InterPro" id="IPR001611">
    <property type="entry name" value="Leu-rich_rpt"/>
</dbReference>
<dbReference type="PANTHER" id="PTHR46761">
    <property type="entry name" value="RAN GTPASE-ACTIVATING PROTEIN 1"/>
    <property type="match status" value="1"/>
</dbReference>
<evidence type="ECO:0000256" key="1">
    <source>
        <dbReference type="SAM" id="MobiDB-lite"/>
    </source>
</evidence>
<dbReference type="EMBL" id="HBGI01000829">
    <property type="protein sequence ID" value="CAD9238790.1"/>
    <property type="molecule type" value="Transcribed_RNA"/>
</dbReference>
<dbReference type="AlphaFoldDB" id="A0A7S1XHW4"/>
<feature type="region of interest" description="Disordered" evidence="1">
    <location>
        <begin position="385"/>
        <end position="442"/>
    </location>
</feature>
<reference evidence="2" key="1">
    <citation type="submission" date="2021-01" db="EMBL/GenBank/DDBJ databases">
        <authorList>
            <person name="Corre E."/>
            <person name="Pelletier E."/>
            <person name="Niang G."/>
            <person name="Scheremetjew M."/>
            <person name="Finn R."/>
            <person name="Kale V."/>
            <person name="Holt S."/>
            <person name="Cochrane G."/>
            <person name="Meng A."/>
            <person name="Brown T."/>
            <person name="Cohen L."/>
        </authorList>
    </citation>
    <scope>NUCLEOTIDE SEQUENCE</scope>
    <source>
        <strain evidence="2">CCMP3124</strain>
    </source>
</reference>
<sequence length="442" mass="46377">MLDAATAKTHLAPLLAGAETGFESVDLSGKSLGEDAAPVAAEALASAMRSGRVRVLSLADIIAGRPEDEALRVLRTVTNTIANEDKAMGALEELDLSDNALGAKGVTACGALLENARNLARLTLCNNGLAADAIDNVTRALTANATATTKLKTLHFFNNLMESAGARALVPLLRASPALEDFRFSSLRVARDGGEAIAAALAECPELQRVDLSDNTLGERAAMLLADAIRAGKLPKLVSLNMRDTAISDAGALALLRALAAARHSAITTLDVSGNELTARVCSALGSASRALPALRELRAEENEFGARGGRILAARLAANSGPRQLRELTVASCEIGGPDAVAEWLKLAEAAPALQKLNLNGNAFPEDTLDELRRAFGDILGSLSDNDEDLFDEDADDEDDDDVEEEEEEEEDKDDLERSALNEDEDAGLAELMKGAAVSTT</sequence>
<dbReference type="Pfam" id="PF13516">
    <property type="entry name" value="LRR_6"/>
    <property type="match status" value="2"/>
</dbReference>
<proteinExistence type="predicted"/>